<keyword evidence="2" id="KW-1133">Transmembrane helix</keyword>
<evidence type="ECO:0000313" key="3">
    <source>
        <dbReference type="EMBL" id="PWY81783.1"/>
    </source>
</evidence>
<dbReference type="AlphaFoldDB" id="A0A317W612"/>
<dbReference type="Proteomes" id="UP000247233">
    <property type="component" value="Unassembled WGS sequence"/>
</dbReference>
<keyword evidence="4" id="KW-1185">Reference proteome</keyword>
<proteinExistence type="predicted"/>
<sequence length="147" mass="16028">MRMDCGHGLMEIYMIEGNSTLGILTIQARLCRVDSLCFSKDPQGLLLWMPAMSPYYPILSLSSCVFGSIGYTPVFLICNICFRTSLLLAESTTAIISQTSPLAGSPKRRIPPRKGERSDIAGTGTRRGTPTGSANEPRLPSYSCFAR</sequence>
<dbReference type="GeneID" id="37068127"/>
<evidence type="ECO:0000313" key="4">
    <source>
        <dbReference type="Proteomes" id="UP000247233"/>
    </source>
</evidence>
<gene>
    <name evidence="3" type="ORF">BO70DRAFT_38720</name>
</gene>
<dbReference type="VEuPathDB" id="FungiDB:BO70DRAFT_38720"/>
<accession>A0A317W612</accession>
<comment type="caution">
    <text evidence="3">The sequence shown here is derived from an EMBL/GenBank/DDBJ whole genome shotgun (WGS) entry which is preliminary data.</text>
</comment>
<feature type="region of interest" description="Disordered" evidence="1">
    <location>
        <begin position="99"/>
        <end position="147"/>
    </location>
</feature>
<evidence type="ECO:0000256" key="1">
    <source>
        <dbReference type="SAM" id="MobiDB-lite"/>
    </source>
</evidence>
<protein>
    <submittedName>
        <fullName evidence="3">Uncharacterized protein</fullName>
    </submittedName>
</protein>
<feature type="compositionally biased region" description="Low complexity" evidence="1">
    <location>
        <begin position="122"/>
        <end position="132"/>
    </location>
</feature>
<name>A0A317W612_9EURO</name>
<keyword evidence="2" id="KW-0812">Transmembrane</keyword>
<reference evidence="3 4" key="1">
    <citation type="submission" date="2016-12" db="EMBL/GenBank/DDBJ databases">
        <title>The genomes of Aspergillus section Nigri reveals drivers in fungal speciation.</title>
        <authorList>
            <consortium name="DOE Joint Genome Institute"/>
            <person name="Vesth T.C."/>
            <person name="Nybo J."/>
            <person name="Theobald S."/>
            <person name="Brandl J."/>
            <person name="Frisvad J.C."/>
            <person name="Nielsen K.F."/>
            <person name="Lyhne E.K."/>
            <person name="Kogle M.E."/>
            <person name="Kuo A."/>
            <person name="Riley R."/>
            <person name="Clum A."/>
            <person name="Nolan M."/>
            <person name="Lipzen A."/>
            <person name="Salamov A."/>
            <person name="Henrissat B."/>
            <person name="Wiebenga A."/>
            <person name="De Vries R.P."/>
            <person name="Grigoriev I.V."/>
            <person name="Mortensen U.H."/>
            <person name="Andersen M.R."/>
            <person name="Baker S.E."/>
        </authorList>
    </citation>
    <scope>NUCLEOTIDE SEQUENCE [LARGE SCALE GENOMIC DNA]</scope>
    <source>
        <strain evidence="3 4">CBS 117.55</strain>
    </source>
</reference>
<keyword evidence="2" id="KW-0472">Membrane</keyword>
<organism evidence="3 4">
    <name type="scientific">Aspergillus heteromorphus CBS 117.55</name>
    <dbReference type="NCBI Taxonomy" id="1448321"/>
    <lineage>
        <taxon>Eukaryota</taxon>
        <taxon>Fungi</taxon>
        <taxon>Dikarya</taxon>
        <taxon>Ascomycota</taxon>
        <taxon>Pezizomycotina</taxon>
        <taxon>Eurotiomycetes</taxon>
        <taxon>Eurotiomycetidae</taxon>
        <taxon>Eurotiales</taxon>
        <taxon>Aspergillaceae</taxon>
        <taxon>Aspergillus</taxon>
        <taxon>Aspergillus subgen. Circumdati</taxon>
    </lineage>
</organism>
<dbReference type="EMBL" id="MSFL01000013">
    <property type="protein sequence ID" value="PWY81783.1"/>
    <property type="molecule type" value="Genomic_DNA"/>
</dbReference>
<feature type="transmembrane region" description="Helical" evidence="2">
    <location>
        <begin position="55"/>
        <end position="82"/>
    </location>
</feature>
<evidence type="ECO:0000256" key="2">
    <source>
        <dbReference type="SAM" id="Phobius"/>
    </source>
</evidence>
<dbReference type="RefSeq" id="XP_025399048.1">
    <property type="nucleotide sequence ID" value="XM_025545890.1"/>
</dbReference>